<organism evidence="3 4">
    <name type="scientific">Kribbella sandramycini</name>
    <dbReference type="NCBI Taxonomy" id="60450"/>
    <lineage>
        <taxon>Bacteria</taxon>
        <taxon>Bacillati</taxon>
        <taxon>Actinomycetota</taxon>
        <taxon>Actinomycetes</taxon>
        <taxon>Propionibacteriales</taxon>
        <taxon>Kribbellaceae</taxon>
        <taxon>Kribbella</taxon>
    </lineage>
</organism>
<dbReference type="RefSeq" id="WP_171677953.1">
    <property type="nucleotide sequence ID" value="NZ_BAAAGT010000008.1"/>
</dbReference>
<dbReference type="InterPro" id="IPR018114">
    <property type="entry name" value="TRYPSIN_HIS"/>
</dbReference>
<dbReference type="InterPro" id="IPR043504">
    <property type="entry name" value="Peptidase_S1_PA_chymotrypsin"/>
</dbReference>
<dbReference type="EMBL" id="JACHKF010000001">
    <property type="protein sequence ID" value="MBB6566986.1"/>
    <property type="molecule type" value="Genomic_DNA"/>
</dbReference>
<dbReference type="InterPro" id="IPR009003">
    <property type="entry name" value="Peptidase_S1_PA"/>
</dbReference>
<name>A0A7Y4L5E5_9ACTN</name>
<comment type="caution">
    <text evidence="3">The sequence shown here is derived from an EMBL/GenBank/DDBJ whole genome shotgun (WGS) entry which is preliminary data.</text>
</comment>
<feature type="signal peptide" evidence="1">
    <location>
        <begin position="1"/>
        <end position="25"/>
    </location>
</feature>
<evidence type="ECO:0000313" key="3">
    <source>
        <dbReference type="EMBL" id="NOL44708.1"/>
    </source>
</evidence>
<dbReference type="EMBL" id="JABJRC010000009">
    <property type="protein sequence ID" value="NOL44708.1"/>
    <property type="molecule type" value="Genomic_DNA"/>
</dbReference>
<accession>A0A7Y4L5E5</accession>
<dbReference type="GO" id="GO:0006508">
    <property type="term" value="P:proteolysis"/>
    <property type="evidence" value="ECO:0007669"/>
    <property type="project" value="InterPro"/>
</dbReference>
<proteinExistence type="predicted"/>
<feature type="chain" id="PRO_5036217788" description="Trypsin" evidence="1">
    <location>
        <begin position="26"/>
        <end position="400"/>
    </location>
</feature>
<dbReference type="GO" id="GO:0004252">
    <property type="term" value="F:serine-type endopeptidase activity"/>
    <property type="evidence" value="ECO:0007669"/>
    <property type="project" value="InterPro"/>
</dbReference>
<dbReference type="AlphaFoldDB" id="A0A7Y4L5E5"/>
<dbReference type="SUPFAM" id="SSF50494">
    <property type="entry name" value="Trypsin-like serine proteases"/>
    <property type="match status" value="1"/>
</dbReference>
<protein>
    <recommendedName>
        <fullName evidence="6">Trypsin</fullName>
    </recommendedName>
</protein>
<keyword evidence="1" id="KW-0732">Signal</keyword>
<sequence>MRKFGVFVAISAALVAAGGVPVATAKVPAPTPELAKTDLTTLRSGDSLEKIRAALPAANYAGAYVTDNGVLRVLVTKAMPLPKLSADTDAPVEVVKVTHSLAALDARMAQVFAARDKLSDAKSQIVQVDVNEPGNALEIAVHGPSTPELRERVAALAPGTPLEFVPGPAPTEDDLHYSSRVEDFAPWSSGTFIHNNWTGGVCTSGPGLRIGSNEYMLTAGHCGRTTGELIQQGHPGVLSNLPSIGRVSNRSGYPNLDAMVIPTNMSPTMYRTWYNFHTVQATPWESLTGQTVCTGGAFTGESCNLKIGRTNFCSDAHDSCGLTQASRAGAIAAGQGDSGGPVYIVAPGLRYSGIVTGPTTAEGQFVCSSYPTDTRWCSSSIVFTRIQNVLTYYGASLAVS</sequence>
<evidence type="ECO:0000313" key="4">
    <source>
        <dbReference type="Proteomes" id="UP000534306"/>
    </source>
</evidence>
<evidence type="ECO:0000313" key="5">
    <source>
        <dbReference type="Proteomes" id="UP000553957"/>
    </source>
</evidence>
<dbReference type="PROSITE" id="PS00135">
    <property type="entry name" value="TRYPSIN_SER"/>
    <property type="match status" value="1"/>
</dbReference>
<reference evidence="3 4" key="1">
    <citation type="submission" date="2020-05" db="EMBL/GenBank/DDBJ databases">
        <title>Genome sequence of Kribbella sandramycini ATCC 39419.</title>
        <authorList>
            <person name="Maclea K.S."/>
            <person name="Fair J.L."/>
        </authorList>
    </citation>
    <scope>NUCLEOTIDE SEQUENCE [LARGE SCALE GENOMIC DNA]</scope>
    <source>
        <strain evidence="3 4">ATCC 39419</strain>
    </source>
</reference>
<gene>
    <name evidence="2" type="ORF">HNR71_002623</name>
    <name evidence="3" type="ORF">HPO96_31110</name>
</gene>
<evidence type="ECO:0000313" key="2">
    <source>
        <dbReference type="EMBL" id="MBB6566986.1"/>
    </source>
</evidence>
<dbReference type="PROSITE" id="PS00134">
    <property type="entry name" value="TRYPSIN_HIS"/>
    <property type="match status" value="1"/>
</dbReference>
<evidence type="ECO:0000256" key="1">
    <source>
        <dbReference type="SAM" id="SignalP"/>
    </source>
</evidence>
<evidence type="ECO:0008006" key="6">
    <source>
        <dbReference type="Google" id="ProtNLM"/>
    </source>
</evidence>
<dbReference type="Gene3D" id="2.40.10.10">
    <property type="entry name" value="Trypsin-like serine proteases"/>
    <property type="match status" value="2"/>
</dbReference>
<dbReference type="Proteomes" id="UP000534306">
    <property type="component" value="Unassembled WGS sequence"/>
</dbReference>
<dbReference type="Proteomes" id="UP000553957">
    <property type="component" value="Unassembled WGS sequence"/>
</dbReference>
<dbReference type="InterPro" id="IPR033116">
    <property type="entry name" value="TRYPSIN_SER"/>
</dbReference>
<keyword evidence="4" id="KW-1185">Reference proteome</keyword>
<reference evidence="2 5" key="2">
    <citation type="submission" date="2020-08" db="EMBL/GenBank/DDBJ databases">
        <title>Sequencing the genomes of 1000 actinobacteria strains.</title>
        <authorList>
            <person name="Klenk H.-P."/>
        </authorList>
    </citation>
    <scope>NUCLEOTIDE SEQUENCE [LARGE SCALE GENOMIC DNA]</scope>
    <source>
        <strain evidence="2 5">DSM 15626</strain>
    </source>
</reference>